<evidence type="ECO:0000313" key="3">
    <source>
        <dbReference type="Proteomes" id="UP001165060"/>
    </source>
</evidence>
<feature type="compositionally biased region" description="Acidic residues" evidence="1">
    <location>
        <begin position="157"/>
        <end position="173"/>
    </location>
</feature>
<proteinExistence type="predicted"/>
<evidence type="ECO:0000313" key="2">
    <source>
        <dbReference type="EMBL" id="GMI21738.1"/>
    </source>
</evidence>
<gene>
    <name evidence="2" type="ORF">TeGR_g9336</name>
</gene>
<feature type="compositionally biased region" description="Gly residues" evidence="1">
    <location>
        <begin position="253"/>
        <end position="269"/>
    </location>
</feature>
<protein>
    <submittedName>
        <fullName evidence="2">Uncharacterized protein</fullName>
    </submittedName>
</protein>
<feature type="region of interest" description="Disordered" evidence="1">
    <location>
        <begin position="139"/>
        <end position="244"/>
    </location>
</feature>
<sequence length="269" mass="26363">MFGWLGSAPPASPSPPPSPASSLPPSSPPRPLDSPAREISQDHPASTSCDAADPTQVSLLAPGASGSFRLLASSIHDDFCSSASEPSSPRSSPRSARSSLASSLSLASLAAGPTDEMERSMIAAGNSAVLDIASRSLLPLTPARGGPDPLSAAGEAGDAEEDASAASPDDSDDVLVLHGELTPPASPRLRPAGGTAGGTRAGGASPEGARGRPGEDQGVGGGWRGIEPAGERGGRDNVGGTPQRFACEDYAGVGDGGLDGGGACPGRAG</sequence>
<evidence type="ECO:0000256" key="1">
    <source>
        <dbReference type="SAM" id="MobiDB-lite"/>
    </source>
</evidence>
<organism evidence="2 3">
    <name type="scientific">Tetraparma gracilis</name>
    <dbReference type="NCBI Taxonomy" id="2962635"/>
    <lineage>
        <taxon>Eukaryota</taxon>
        <taxon>Sar</taxon>
        <taxon>Stramenopiles</taxon>
        <taxon>Ochrophyta</taxon>
        <taxon>Bolidophyceae</taxon>
        <taxon>Parmales</taxon>
        <taxon>Triparmaceae</taxon>
        <taxon>Tetraparma</taxon>
    </lineage>
</organism>
<feature type="region of interest" description="Disordered" evidence="1">
    <location>
        <begin position="250"/>
        <end position="269"/>
    </location>
</feature>
<feature type="region of interest" description="Disordered" evidence="1">
    <location>
        <begin position="1"/>
        <end position="54"/>
    </location>
</feature>
<feature type="compositionally biased region" description="Low complexity" evidence="1">
    <location>
        <begin position="81"/>
        <end position="103"/>
    </location>
</feature>
<feature type="compositionally biased region" description="Pro residues" evidence="1">
    <location>
        <begin position="10"/>
        <end position="19"/>
    </location>
</feature>
<feature type="region of interest" description="Disordered" evidence="1">
    <location>
        <begin position="79"/>
        <end position="103"/>
    </location>
</feature>
<keyword evidence="3" id="KW-1185">Reference proteome</keyword>
<dbReference type="Proteomes" id="UP001165060">
    <property type="component" value="Unassembled WGS sequence"/>
</dbReference>
<reference evidence="2 3" key="1">
    <citation type="journal article" date="2023" name="Commun. Biol.">
        <title>Genome analysis of Parmales, the sister group of diatoms, reveals the evolutionary specialization of diatoms from phago-mixotrophs to photoautotrophs.</title>
        <authorList>
            <person name="Ban H."/>
            <person name="Sato S."/>
            <person name="Yoshikawa S."/>
            <person name="Yamada K."/>
            <person name="Nakamura Y."/>
            <person name="Ichinomiya M."/>
            <person name="Sato N."/>
            <person name="Blanc-Mathieu R."/>
            <person name="Endo H."/>
            <person name="Kuwata A."/>
            <person name="Ogata H."/>
        </authorList>
    </citation>
    <scope>NUCLEOTIDE SEQUENCE [LARGE SCALE GENOMIC DNA]</scope>
</reference>
<accession>A0ABQ6M8Y5</accession>
<comment type="caution">
    <text evidence="2">The sequence shown here is derived from an EMBL/GenBank/DDBJ whole genome shotgun (WGS) entry which is preliminary data.</text>
</comment>
<dbReference type="EMBL" id="BRYB01000057">
    <property type="protein sequence ID" value="GMI21738.1"/>
    <property type="molecule type" value="Genomic_DNA"/>
</dbReference>
<name>A0ABQ6M8Y5_9STRA</name>